<sequence length="877" mass="101395">MPRTTRKITFGNRAQRLQRRVHAARDLAALYRLEDSMARARRHAQQNAPGTPNQREAFLEQRDHTDQDNFEYNLNPGLEDNADDDDEDTDGFWVTMGKDEPDSIDLMVATSTEQYRQRACDFNWRTLLNHLHPVYMTQKIVTKNWANSNCYNDSNQICQCEKTYRMVDMVDIRGALPFTSALTQFLEPRSQRLTARGQKHPRDLRKPFTAAVDMYRRLEEQSKLLLFQVLKLNRQQVLACQTCPACFGPHRLDDSVYPATTRNRLVVCLDGNFQHRHHTKASQNHEELQIPSIFLHQSEVDNAARLIREKEQAGNTPEQVDRCAKSHKAADDKRNESTWKGCDDTGLMGCCCRHDAAIYLANIHKSGEQRCFPLAILQRLLSDIEPSRQLGRQLLSEDRPRIKFGTSVFHAYVHNWTCQLDYHPRFNKAWGLSDGEGLERMWSYLSQLVSPLRYSTRNHRLAAISHRLAHHNKRGMSQLCKCFNIKFTGVIKTYLPVYKPTGSVESLRRLYNAGRRLNLHHTEVEEARMKKLACLYERENVLDLMKSTPSEVRELMDSIEKEAAKLSEELALLSGGDMPAGNVEERKMRLLLWNAKSELFIQAVHLRSKRQPLLDTKNSSSRLGTKLKEKVFKAINARRPAIFKSIADYNTRYSEYKQQFPAQLGSDVGEHNILSYERLSNMLLEDAFWNDGLFYHCNAPWAINTKVREGINCILILDRVQEEFGLIAQELVRTMDWGMSFHQQLALKIAYLNDRADNNVPPDDIDAIQLSTLNQTAKLKVIMGELCTRITSHHELLLEWSKDFIWLWGQFPPIANDSFLNDWQSLMQQIQQEDYMGMARRDDIDDDLEEAVLDEVAEDGEAADDAWINEEPDDHNL</sequence>
<gene>
    <name evidence="2" type="ORF">PCASD_08240</name>
</gene>
<reference evidence="2 3" key="1">
    <citation type="submission" date="2017-11" db="EMBL/GenBank/DDBJ databases">
        <title>De novo assembly and phasing of dikaryotic genomes from two isolates of Puccinia coronata f. sp. avenae, the causal agent of oat crown rust.</title>
        <authorList>
            <person name="Miller M.E."/>
            <person name="Zhang Y."/>
            <person name="Omidvar V."/>
            <person name="Sperschneider J."/>
            <person name="Schwessinger B."/>
            <person name="Raley C."/>
            <person name="Palmer J.M."/>
            <person name="Garnica D."/>
            <person name="Upadhyaya N."/>
            <person name="Rathjen J."/>
            <person name="Taylor J.M."/>
            <person name="Park R.F."/>
            <person name="Dodds P.N."/>
            <person name="Hirsch C.D."/>
            <person name="Kianian S.F."/>
            <person name="Figueroa M."/>
        </authorList>
    </citation>
    <scope>NUCLEOTIDE SEQUENCE [LARGE SCALE GENOMIC DNA]</scope>
    <source>
        <strain evidence="2">12SD80</strain>
    </source>
</reference>
<evidence type="ECO:0000313" key="2">
    <source>
        <dbReference type="EMBL" id="PLW38635.1"/>
    </source>
</evidence>
<dbReference type="AlphaFoldDB" id="A0A2N5ULL3"/>
<evidence type="ECO:0000313" key="3">
    <source>
        <dbReference type="Proteomes" id="UP000235392"/>
    </source>
</evidence>
<dbReference type="PANTHER" id="PTHR33096:SF1">
    <property type="entry name" value="CXC1-LIKE CYSTEINE CLUSTER ASSOCIATED WITH KDZ TRANSPOSASES DOMAIN-CONTAINING PROTEIN"/>
    <property type="match status" value="1"/>
</dbReference>
<dbReference type="InterPro" id="IPR040521">
    <property type="entry name" value="KDZ"/>
</dbReference>
<protein>
    <recommendedName>
        <fullName evidence="4">CxC1-like cysteine cluster associated with KDZ transposases domain-containing protein</fullName>
    </recommendedName>
</protein>
<comment type="caution">
    <text evidence="2">The sequence shown here is derived from an EMBL/GenBank/DDBJ whole genome shotgun (WGS) entry which is preliminary data.</text>
</comment>
<evidence type="ECO:0008006" key="4">
    <source>
        <dbReference type="Google" id="ProtNLM"/>
    </source>
</evidence>
<name>A0A2N5ULL3_9BASI</name>
<feature type="region of interest" description="Disordered" evidence="1">
    <location>
        <begin position="858"/>
        <end position="877"/>
    </location>
</feature>
<dbReference type="PANTHER" id="PTHR33096">
    <property type="entry name" value="CXC2 DOMAIN-CONTAINING PROTEIN"/>
    <property type="match status" value="1"/>
</dbReference>
<accession>A0A2N5ULL3</accession>
<dbReference type="EMBL" id="PGCI01000125">
    <property type="protein sequence ID" value="PLW38635.1"/>
    <property type="molecule type" value="Genomic_DNA"/>
</dbReference>
<organism evidence="2 3">
    <name type="scientific">Puccinia coronata f. sp. avenae</name>
    <dbReference type="NCBI Taxonomy" id="200324"/>
    <lineage>
        <taxon>Eukaryota</taxon>
        <taxon>Fungi</taxon>
        <taxon>Dikarya</taxon>
        <taxon>Basidiomycota</taxon>
        <taxon>Pucciniomycotina</taxon>
        <taxon>Pucciniomycetes</taxon>
        <taxon>Pucciniales</taxon>
        <taxon>Pucciniaceae</taxon>
        <taxon>Puccinia</taxon>
    </lineage>
</organism>
<dbReference type="Proteomes" id="UP000235392">
    <property type="component" value="Unassembled WGS sequence"/>
</dbReference>
<proteinExistence type="predicted"/>
<evidence type="ECO:0000256" key="1">
    <source>
        <dbReference type="SAM" id="MobiDB-lite"/>
    </source>
</evidence>
<dbReference type="Pfam" id="PF18758">
    <property type="entry name" value="KDZ"/>
    <property type="match status" value="1"/>
</dbReference>